<feature type="region of interest" description="Disordered" evidence="6">
    <location>
        <begin position="1"/>
        <end position="25"/>
    </location>
</feature>
<accession>A0A917UTN3</accession>
<dbReference type="GO" id="GO:0006412">
    <property type="term" value="P:translation"/>
    <property type="evidence" value="ECO:0007669"/>
    <property type="project" value="UniProtKB-UniRule"/>
</dbReference>
<sequence length="63" mass="7120">MSKHPVPKKKTSKSKRDMRRSHHALTAPNLVECPHCHAKKLQHHVCGSCGYYDGRQVLEVASD</sequence>
<evidence type="ECO:0000256" key="2">
    <source>
        <dbReference type="ARBA" id="ARBA00022980"/>
    </source>
</evidence>
<proteinExistence type="inferred from homology"/>
<keyword evidence="3 5" id="KW-0687">Ribonucleoprotein</keyword>
<dbReference type="PANTHER" id="PTHR35534">
    <property type="entry name" value="50S RIBOSOMAL PROTEIN L32"/>
    <property type="match status" value="1"/>
</dbReference>
<dbReference type="InterPro" id="IPR011332">
    <property type="entry name" value="Ribosomal_zn-bd"/>
</dbReference>
<keyword evidence="8" id="KW-1185">Reference proteome</keyword>
<dbReference type="NCBIfam" id="TIGR01031">
    <property type="entry name" value="rpmF_bact"/>
    <property type="match status" value="1"/>
</dbReference>
<dbReference type="RefSeq" id="WP_188964133.1">
    <property type="nucleotide sequence ID" value="NZ_BMOE01000012.1"/>
</dbReference>
<dbReference type="HAMAP" id="MF_00340">
    <property type="entry name" value="Ribosomal_bL32"/>
    <property type="match status" value="1"/>
</dbReference>
<organism evidence="7 8">
    <name type="scientific">Deinococcus aquiradiocola</name>
    <dbReference type="NCBI Taxonomy" id="393059"/>
    <lineage>
        <taxon>Bacteria</taxon>
        <taxon>Thermotogati</taxon>
        <taxon>Deinococcota</taxon>
        <taxon>Deinococci</taxon>
        <taxon>Deinococcales</taxon>
        <taxon>Deinococcaceae</taxon>
        <taxon>Deinococcus</taxon>
    </lineage>
</organism>
<protein>
    <recommendedName>
        <fullName evidence="4 5">Large ribosomal subunit protein bL32</fullName>
    </recommendedName>
</protein>
<comment type="caution">
    <text evidence="7">The sequence shown here is derived from an EMBL/GenBank/DDBJ whole genome shotgun (WGS) entry which is preliminary data.</text>
</comment>
<keyword evidence="2 5" id="KW-0689">Ribosomal protein</keyword>
<comment type="similarity">
    <text evidence="1 5">Belongs to the bacterial ribosomal protein bL32 family.</text>
</comment>
<evidence type="ECO:0000256" key="4">
    <source>
        <dbReference type="ARBA" id="ARBA00035178"/>
    </source>
</evidence>
<reference evidence="7" key="2">
    <citation type="submission" date="2020-09" db="EMBL/GenBank/DDBJ databases">
        <authorList>
            <person name="Sun Q."/>
            <person name="Ohkuma M."/>
        </authorList>
    </citation>
    <scope>NUCLEOTIDE SEQUENCE</scope>
    <source>
        <strain evidence="7">JCM 14371</strain>
    </source>
</reference>
<dbReference type="InterPro" id="IPR002677">
    <property type="entry name" value="Ribosomal_bL32"/>
</dbReference>
<evidence type="ECO:0000313" key="7">
    <source>
        <dbReference type="EMBL" id="GGJ84326.1"/>
    </source>
</evidence>
<feature type="compositionally biased region" description="Basic residues" evidence="6">
    <location>
        <begin position="1"/>
        <end position="23"/>
    </location>
</feature>
<dbReference type="Gene3D" id="1.20.5.640">
    <property type="entry name" value="Single helix bin"/>
    <property type="match status" value="1"/>
</dbReference>
<dbReference type="AlphaFoldDB" id="A0A917UTN3"/>
<evidence type="ECO:0000256" key="1">
    <source>
        <dbReference type="ARBA" id="ARBA00008560"/>
    </source>
</evidence>
<dbReference type="GO" id="GO:0015934">
    <property type="term" value="C:large ribosomal subunit"/>
    <property type="evidence" value="ECO:0007669"/>
    <property type="project" value="InterPro"/>
</dbReference>
<dbReference type="PANTHER" id="PTHR35534:SF1">
    <property type="entry name" value="LARGE RIBOSOMAL SUBUNIT PROTEIN BL32"/>
    <property type="match status" value="1"/>
</dbReference>
<dbReference type="Proteomes" id="UP000635726">
    <property type="component" value="Unassembled WGS sequence"/>
</dbReference>
<name>A0A917UTN3_9DEIO</name>
<dbReference type="GO" id="GO:0003735">
    <property type="term" value="F:structural constituent of ribosome"/>
    <property type="evidence" value="ECO:0007669"/>
    <property type="project" value="InterPro"/>
</dbReference>
<gene>
    <name evidence="5 7" type="primary">rpmF</name>
    <name evidence="7" type="ORF">GCM10008939_30270</name>
</gene>
<dbReference type="SUPFAM" id="SSF57829">
    <property type="entry name" value="Zn-binding ribosomal proteins"/>
    <property type="match status" value="1"/>
</dbReference>
<reference evidence="7" key="1">
    <citation type="journal article" date="2014" name="Int. J. Syst. Evol. Microbiol.">
        <title>Complete genome sequence of Corynebacterium casei LMG S-19264T (=DSM 44701T), isolated from a smear-ripened cheese.</title>
        <authorList>
            <consortium name="US DOE Joint Genome Institute (JGI-PGF)"/>
            <person name="Walter F."/>
            <person name="Albersmeier A."/>
            <person name="Kalinowski J."/>
            <person name="Ruckert C."/>
        </authorList>
    </citation>
    <scope>NUCLEOTIDE SEQUENCE</scope>
    <source>
        <strain evidence="7">JCM 14371</strain>
    </source>
</reference>
<dbReference type="EMBL" id="BMOE01000012">
    <property type="protein sequence ID" value="GGJ84326.1"/>
    <property type="molecule type" value="Genomic_DNA"/>
</dbReference>
<evidence type="ECO:0000256" key="3">
    <source>
        <dbReference type="ARBA" id="ARBA00023274"/>
    </source>
</evidence>
<dbReference type="Pfam" id="PF01783">
    <property type="entry name" value="Ribosomal_L32p"/>
    <property type="match status" value="1"/>
</dbReference>
<dbReference type="InterPro" id="IPR044957">
    <property type="entry name" value="Ribosomal_bL32_bact"/>
</dbReference>
<evidence type="ECO:0000256" key="5">
    <source>
        <dbReference type="HAMAP-Rule" id="MF_00340"/>
    </source>
</evidence>
<evidence type="ECO:0000313" key="8">
    <source>
        <dbReference type="Proteomes" id="UP000635726"/>
    </source>
</evidence>
<evidence type="ECO:0000256" key="6">
    <source>
        <dbReference type="SAM" id="MobiDB-lite"/>
    </source>
</evidence>